<feature type="region of interest" description="Disordered" evidence="1">
    <location>
        <begin position="44"/>
        <end position="70"/>
    </location>
</feature>
<feature type="non-terminal residue" evidence="2">
    <location>
        <position position="158"/>
    </location>
</feature>
<feature type="non-terminal residue" evidence="2">
    <location>
        <position position="1"/>
    </location>
</feature>
<gene>
    <name evidence="2" type="ORF">AVDCRST_MAG39-1719</name>
</gene>
<evidence type="ECO:0000256" key="1">
    <source>
        <dbReference type="SAM" id="MobiDB-lite"/>
    </source>
</evidence>
<feature type="compositionally biased region" description="Basic and acidic residues" evidence="1">
    <location>
        <begin position="53"/>
        <end position="70"/>
    </location>
</feature>
<evidence type="ECO:0000313" key="2">
    <source>
        <dbReference type="EMBL" id="CAA9507364.1"/>
    </source>
</evidence>
<name>A0A6J4SWE3_9SPHN</name>
<protein>
    <submittedName>
        <fullName evidence="2">Peptide-methionine (R)-S-oxide reductase MsrB</fullName>
        <ecNumber evidence="2">1.8.4.12</ecNumber>
    </submittedName>
</protein>
<keyword evidence="2" id="KW-0560">Oxidoreductase</keyword>
<sequence length="158" mass="18612">DQTFPARRRGRCRRFRPVRPRVVRRRTRELRGSQERCRLAAHPAARSLRRTPRGVDRATEQQPAQRREAARHLRLRGLRAARLRLGRQVRERHRLAELHRPLARRGAHQARFQGHPAAHGGPLPSLRRAPRPRLQRRPGADRQALLHERCRHALRGRL</sequence>
<dbReference type="GO" id="GO:0033743">
    <property type="term" value="F:peptide-methionine (R)-S-oxide reductase activity"/>
    <property type="evidence" value="ECO:0007669"/>
    <property type="project" value="UniProtKB-EC"/>
</dbReference>
<dbReference type="EC" id="1.8.4.12" evidence="2"/>
<dbReference type="AlphaFoldDB" id="A0A6J4SWE3"/>
<proteinExistence type="predicted"/>
<accession>A0A6J4SWE3</accession>
<dbReference type="EMBL" id="CADCVW010000071">
    <property type="protein sequence ID" value="CAA9507364.1"/>
    <property type="molecule type" value="Genomic_DNA"/>
</dbReference>
<organism evidence="2">
    <name type="scientific">uncultured Sphingomonadaceae bacterium</name>
    <dbReference type="NCBI Taxonomy" id="169976"/>
    <lineage>
        <taxon>Bacteria</taxon>
        <taxon>Pseudomonadati</taxon>
        <taxon>Pseudomonadota</taxon>
        <taxon>Alphaproteobacteria</taxon>
        <taxon>Sphingomonadales</taxon>
        <taxon>Sphingomonadaceae</taxon>
        <taxon>environmental samples</taxon>
    </lineage>
</organism>
<reference evidence="2" key="1">
    <citation type="submission" date="2020-02" db="EMBL/GenBank/DDBJ databases">
        <authorList>
            <person name="Meier V. D."/>
        </authorList>
    </citation>
    <scope>NUCLEOTIDE SEQUENCE</scope>
    <source>
        <strain evidence="2">AVDCRST_MAG39</strain>
    </source>
</reference>
<feature type="region of interest" description="Disordered" evidence="1">
    <location>
        <begin position="103"/>
        <end position="145"/>
    </location>
</feature>